<feature type="region of interest" description="Disordered" evidence="1">
    <location>
        <begin position="342"/>
        <end position="456"/>
    </location>
</feature>
<evidence type="ECO:0008006" key="4">
    <source>
        <dbReference type="Google" id="ProtNLM"/>
    </source>
</evidence>
<evidence type="ECO:0000313" key="2">
    <source>
        <dbReference type="EMBL" id="KAF9078517.1"/>
    </source>
</evidence>
<sequence>MNKSSKTQRFKRKPIPTSLHSELTEYSSLLRALRTNDVLDVAGQITRHFELRKEKGKEPVGKAQAYDSQDEESDGEFEEELASDPGPSRKRKRSSSPASTENSNSRELWTRWPLLARDVPAPEWSLEDEVTHITKSLLGDFSDSEHDSDSDSEIDTQASALSLSTTLYLDNLLESLAATIPKRSPSMANRLAPAGWREVLTAARAQVEASGHNSTKITERVQERLENLYDKDATPRTILASPRKNNASPAPAEFRSSHASHNLIALHRSSQTLSTAFASHGASSSDLTSLDFGYPGEGYALPEGWVDEWRSNYARDKKKEKTKEKKKQKRTVDAWNHAWNHNLSNDADEQAESMLPEKGVKKKKSWKEKVVPVPVGDEDGDAGRMTRDVEAALGGEGEGVDKAVVSPRKKKKKSKETDKSKIGKVRKSKKTKTRNGPAADTAIEKKGEEIPECRIC</sequence>
<comment type="caution">
    <text evidence="2">The sequence shown here is derived from an EMBL/GenBank/DDBJ whole genome shotgun (WGS) entry which is preliminary data.</text>
</comment>
<evidence type="ECO:0000313" key="3">
    <source>
        <dbReference type="Proteomes" id="UP000772434"/>
    </source>
</evidence>
<feature type="compositionally biased region" description="Basic and acidic residues" evidence="1">
    <location>
        <begin position="381"/>
        <end position="390"/>
    </location>
</feature>
<dbReference type="EMBL" id="JADNRY010000001">
    <property type="protein sequence ID" value="KAF9078517.1"/>
    <property type="molecule type" value="Genomic_DNA"/>
</dbReference>
<accession>A0A9P5QBQ3</accession>
<proteinExistence type="predicted"/>
<feature type="compositionally biased region" description="Basic and acidic residues" evidence="1">
    <location>
        <begin position="50"/>
        <end position="60"/>
    </location>
</feature>
<feature type="compositionally biased region" description="Low complexity" evidence="1">
    <location>
        <begin position="95"/>
        <end position="105"/>
    </location>
</feature>
<feature type="region of interest" description="Disordered" evidence="1">
    <location>
        <begin position="50"/>
        <end position="105"/>
    </location>
</feature>
<feature type="compositionally biased region" description="Basic residues" evidence="1">
    <location>
        <begin position="422"/>
        <end position="433"/>
    </location>
</feature>
<reference evidence="2" key="1">
    <citation type="submission" date="2020-11" db="EMBL/GenBank/DDBJ databases">
        <authorList>
            <consortium name="DOE Joint Genome Institute"/>
            <person name="Ahrendt S."/>
            <person name="Riley R."/>
            <person name="Andreopoulos W."/>
            <person name="Labutti K."/>
            <person name="Pangilinan J."/>
            <person name="Ruiz-Duenas F.J."/>
            <person name="Barrasa J.M."/>
            <person name="Sanchez-Garcia M."/>
            <person name="Camarero S."/>
            <person name="Miyauchi S."/>
            <person name="Serrano A."/>
            <person name="Linde D."/>
            <person name="Babiker R."/>
            <person name="Drula E."/>
            <person name="Ayuso-Fernandez I."/>
            <person name="Pacheco R."/>
            <person name="Padilla G."/>
            <person name="Ferreira P."/>
            <person name="Barriuso J."/>
            <person name="Kellner H."/>
            <person name="Castanera R."/>
            <person name="Alfaro M."/>
            <person name="Ramirez L."/>
            <person name="Pisabarro A.G."/>
            <person name="Kuo A."/>
            <person name="Tritt A."/>
            <person name="Lipzen A."/>
            <person name="He G."/>
            <person name="Yan M."/>
            <person name="Ng V."/>
            <person name="Cullen D."/>
            <person name="Martin F."/>
            <person name="Rosso M.-N."/>
            <person name="Henrissat B."/>
            <person name="Hibbett D."/>
            <person name="Martinez A.T."/>
            <person name="Grigoriev I.V."/>
        </authorList>
    </citation>
    <scope>NUCLEOTIDE SEQUENCE</scope>
    <source>
        <strain evidence="2">AH 40177</strain>
    </source>
</reference>
<feature type="compositionally biased region" description="Acidic residues" evidence="1">
    <location>
        <begin position="68"/>
        <end position="82"/>
    </location>
</feature>
<evidence type="ECO:0000256" key="1">
    <source>
        <dbReference type="SAM" id="MobiDB-lite"/>
    </source>
</evidence>
<name>A0A9P5QBQ3_9AGAR</name>
<keyword evidence="3" id="KW-1185">Reference proteome</keyword>
<protein>
    <recommendedName>
        <fullName evidence="4">Rrn9 domain-containing protein</fullName>
    </recommendedName>
</protein>
<dbReference type="AlphaFoldDB" id="A0A9P5QBQ3"/>
<organism evidence="2 3">
    <name type="scientific">Rhodocollybia butyracea</name>
    <dbReference type="NCBI Taxonomy" id="206335"/>
    <lineage>
        <taxon>Eukaryota</taxon>
        <taxon>Fungi</taxon>
        <taxon>Dikarya</taxon>
        <taxon>Basidiomycota</taxon>
        <taxon>Agaricomycotina</taxon>
        <taxon>Agaricomycetes</taxon>
        <taxon>Agaricomycetidae</taxon>
        <taxon>Agaricales</taxon>
        <taxon>Marasmiineae</taxon>
        <taxon>Omphalotaceae</taxon>
        <taxon>Rhodocollybia</taxon>
    </lineage>
</organism>
<gene>
    <name evidence="2" type="ORF">BDP27DRAFT_1412486</name>
</gene>
<feature type="compositionally biased region" description="Basic and acidic residues" evidence="1">
    <location>
        <begin position="442"/>
        <end position="456"/>
    </location>
</feature>
<dbReference type="Proteomes" id="UP000772434">
    <property type="component" value="Unassembled WGS sequence"/>
</dbReference>
<dbReference type="OrthoDB" id="3260379at2759"/>